<evidence type="ECO:0000313" key="2">
    <source>
        <dbReference type="Proteomes" id="UP000439903"/>
    </source>
</evidence>
<organism evidence="1 2">
    <name type="scientific">Gigaspora margarita</name>
    <dbReference type="NCBI Taxonomy" id="4874"/>
    <lineage>
        <taxon>Eukaryota</taxon>
        <taxon>Fungi</taxon>
        <taxon>Fungi incertae sedis</taxon>
        <taxon>Mucoromycota</taxon>
        <taxon>Glomeromycotina</taxon>
        <taxon>Glomeromycetes</taxon>
        <taxon>Diversisporales</taxon>
        <taxon>Gigasporaceae</taxon>
        <taxon>Gigaspora</taxon>
    </lineage>
</organism>
<dbReference type="AlphaFoldDB" id="A0A8H3X6U8"/>
<keyword evidence="2" id="KW-1185">Reference proteome</keyword>
<protein>
    <submittedName>
        <fullName evidence="1">Neuroblast differentiation-associated protein AHNAK</fullName>
    </submittedName>
</protein>
<dbReference type="EMBL" id="WTPW01001852">
    <property type="protein sequence ID" value="KAF0411273.1"/>
    <property type="molecule type" value="Genomic_DNA"/>
</dbReference>
<evidence type="ECO:0000313" key="1">
    <source>
        <dbReference type="EMBL" id="KAF0411273.1"/>
    </source>
</evidence>
<dbReference type="Proteomes" id="UP000439903">
    <property type="component" value="Unassembled WGS sequence"/>
</dbReference>
<proteinExistence type="predicted"/>
<accession>A0A8H3X6U8</accession>
<gene>
    <name evidence="1" type="ORF">F8M41_008208</name>
</gene>
<reference evidence="1 2" key="1">
    <citation type="journal article" date="2019" name="Environ. Microbiol.">
        <title>At the nexus of three kingdoms: the genome of the mycorrhizal fungus Gigaspora margarita provides insights into plant, endobacterial and fungal interactions.</title>
        <authorList>
            <person name="Venice F."/>
            <person name="Ghignone S."/>
            <person name="Salvioli di Fossalunga A."/>
            <person name="Amselem J."/>
            <person name="Novero M."/>
            <person name="Xianan X."/>
            <person name="Sedzielewska Toro K."/>
            <person name="Morin E."/>
            <person name="Lipzen A."/>
            <person name="Grigoriev I.V."/>
            <person name="Henrissat B."/>
            <person name="Martin F.M."/>
            <person name="Bonfante P."/>
        </authorList>
    </citation>
    <scope>NUCLEOTIDE SEQUENCE [LARGE SCALE GENOMIC DNA]</scope>
    <source>
        <strain evidence="1 2">BEG34</strain>
    </source>
</reference>
<comment type="caution">
    <text evidence="1">The sequence shown here is derived from an EMBL/GenBank/DDBJ whole genome shotgun (WGS) entry which is preliminary data.</text>
</comment>
<sequence>MKVNILINIIVTNTNFYSAINSKEFITLVEFQRFTFGPLEFTSGPLEFTSGLLKFISGPLKFTSGPLKFTFGPLEFTFGPLKFTFGPLEFTSDPLERGQSTKIQNLDKIIENCSKKRSESNNLYKSKSLEEQIYNYSKIEYKNYLAIAFEFELSSNGNSSSYSNDTIQTLSLYYKYKEILLAVLNSNNLS</sequence>
<name>A0A8H3X6U8_GIGMA</name>